<proteinExistence type="predicted"/>
<evidence type="ECO:0000313" key="2">
    <source>
        <dbReference type="EMBL" id="PPR02368.1"/>
    </source>
</evidence>
<dbReference type="Proteomes" id="UP000284706">
    <property type="component" value="Unassembled WGS sequence"/>
</dbReference>
<comment type="caution">
    <text evidence="2">The sequence shown here is derived from an EMBL/GenBank/DDBJ whole genome shotgun (WGS) entry which is preliminary data.</text>
</comment>
<organism evidence="2 3">
    <name type="scientific">Gymnopilus dilepis</name>
    <dbReference type="NCBI Taxonomy" id="231916"/>
    <lineage>
        <taxon>Eukaryota</taxon>
        <taxon>Fungi</taxon>
        <taxon>Dikarya</taxon>
        <taxon>Basidiomycota</taxon>
        <taxon>Agaricomycotina</taxon>
        <taxon>Agaricomycetes</taxon>
        <taxon>Agaricomycetidae</taxon>
        <taxon>Agaricales</taxon>
        <taxon>Agaricineae</taxon>
        <taxon>Hymenogastraceae</taxon>
        <taxon>Gymnopilus</taxon>
    </lineage>
</organism>
<dbReference type="InParanoid" id="A0A409YH94"/>
<keyword evidence="3" id="KW-1185">Reference proteome</keyword>
<feature type="region of interest" description="Disordered" evidence="1">
    <location>
        <begin position="196"/>
        <end position="227"/>
    </location>
</feature>
<dbReference type="EMBL" id="NHYE01000852">
    <property type="protein sequence ID" value="PPR02368.1"/>
    <property type="molecule type" value="Genomic_DNA"/>
</dbReference>
<name>A0A409YH94_9AGAR</name>
<accession>A0A409YH94</accession>
<dbReference type="AlphaFoldDB" id="A0A409YH94"/>
<protein>
    <submittedName>
        <fullName evidence="2">Uncharacterized protein</fullName>
    </submittedName>
</protein>
<evidence type="ECO:0000256" key="1">
    <source>
        <dbReference type="SAM" id="MobiDB-lite"/>
    </source>
</evidence>
<sequence>MTKEDRKAEQVSRQRIAKYELFTTLLKFALHLSIRSNFAVKSVPSRPSLYCFEDLASNEVEHQVFSARSPALRVGNTAIARLNSIFGNPSLGFNPHPRLVVYLQNTQMENYEIRRRHSFSSFSPLVPLPITNDVTIRSSSWFGGASHVNIHGGTFNETIYNAGGSRHGQHEIERRMDLLEEKLLEVRIAQEDLRRQQDDTARKEDDLRRLQDDLRGQQGAMDRREESNRRRMDIFMVSVCVMFFLLLRERRLPK</sequence>
<evidence type="ECO:0000313" key="3">
    <source>
        <dbReference type="Proteomes" id="UP000284706"/>
    </source>
</evidence>
<reference evidence="2 3" key="1">
    <citation type="journal article" date="2018" name="Evol. Lett.">
        <title>Horizontal gene cluster transfer increased hallucinogenic mushroom diversity.</title>
        <authorList>
            <person name="Reynolds H.T."/>
            <person name="Vijayakumar V."/>
            <person name="Gluck-Thaler E."/>
            <person name="Korotkin H.B."/>
            <person name="Matheny P.B."/>
            <person name="Slot J.C."/>
        </authorList>
    </citation>
    <scope>NUCLEOTIDE SEQUENCE [LARGE SCALE GENOMIC DNA]</scope>
    <source>
        <strain evidence="2 3">SRW20</strain>
    </source>
</reference>
<gene>
    <name evidence="2" type="ORF">CVT26_011873</name>
</gene>